<accession>A0A0D3I267</accession>
<evidence type="ECO:0000313" key="2">
    <source>
        <dbReference type="Proteomes" id="UP000013827"/>
    </source>
</evidence>
<evidence type="ECO:0008006" key="3">
    <source>
        <dbReference type="Google" id="ProtNLM"/>
    </source>
</evidence>
<dbReference type="InterPro" id="IPR038765">
    <property type="entry name" value="Papain-like_cys_pep_sf"/>
</dbReference>
<proteinExistence type="predicted"/>
<dbReference type="RefSeq" id="XP_005757781.1">
    <property type="nucleotide sequence ID" value="XM_005757724.1"/>
</dbReference>
<organism evidence="1 2">
    <name type="scientific">Emiliania huxleyi (strain CCMP1516)</name>
    <dbReference type="NCBI Taxonomy" id="280463"/>
    <lineage>
        <taxon>Eukaryota</taxon>
        <taxon>Haptista</taxon>
        <taxon>Haptophyta</taxon>
        <taxon>Prymnesiophyceae</taxon>
        <taxon>Isochrysidales</taxon>
        <taxon>Noelaerhabdaceae</taxon>
        <taxon>Emiliania</taxon>
    </lineage>
</organism>
<dbReference type="AlphaFoldDB" id="A0A0D3I267"/>
<sequence>MNSCLDASDAATVRCWEAFFAPPAVDPSGVDLETGDLLLAGANPSGRTPGLNSIGTCRWDHVGVVVVREGVPYVVDSGSTRYYPFCTRPLHFSAARPADAWASQQSGPQMYRLSQFVAALAEGPLQHSSPPWTYERLAVRRLREPLTSEQRGSLLAALEALADVPYERRSGEMTAGAVDALDCCGVLRNREELRHSLFCSELVAAAFMEAKLLPPSSVRPANEYVPSDFARDRGGNLSSLCGCCCASWLLGRCLAALGCGELRSHATGEPLLGAEVLLRTRGPPAATMARGPAPAAA</sequence>
<reference evidence="1" key="2">
    <citation type="submission" date="2024-10" db="UniProtKB">
        <authorList>
            <consortium name="EnsemblProtists"/>
        </authorList>
    </citation>
    <scope>IDENTIFICATION</scope>
</reference>
<keyword evidence="2" id="KW-1185">Reference proteome</keyword>
<dbReference type="HOGENOM" id="CLU_938248_0_0_1"/>
<reference evidence="2" key="1">
    <citation type="journal article" date="2013" name="Nature">
        <title>Pan genome of the phytoplankton Emiliania underpins its global distribution.</title>
        <authorList>
            <person name="Read B.A."/>
            <person name="Kegel J."/>
            <person name="Klute M.J."/>
            <person name="Kuo A."/>
            <person name="Lefebvre S.C."/>
            <person name="Maumus F."/>
            <person name="Mayer C."/>
            <person name="Miller J."/>
            <person name="Monier A."/>
            <person name="Salamov A."/>
            <person name="Young J."/>
            <person name="Aguilar M."/>
            <person name="Claverie J.M."/>
            <person name="Frickenhaus S."/>
            <person name="Gonzalez K."/>
            <person name="Herman E.K."/>
            <person name="Lin Y.C."/>
            <person name="Napier J."/>
            <person name="Ogata H."/>
            <person name="Sarno A.F."/>
            <person name="Shmutz J."/>
            <person name="Schroeder D."/>
            <person name="de Vargas C."/>
            <person name="Verret F."/>
            <person name="von Dassow P."/>
            <person name="Valentin K."/>
            <person name="Van de Peer Y."/>
            <person name="Wheeler G."/>
            <person name="Dacks J.B."/>
            <person name="Delwiche C.F."/>
            <person name="Dyhrman S.T."/>
            <person name="Glockner G."/>
            <person name="John U."/>
            <person name="Richards T."/>
            <person name="Worden A.Z."/>
            <person name="Zhang X."/>
            <person name="Grigoriev I.V."/>
            <person name="Allen A.E."/>
            <person name="Bidle K."/>
            <person name="Borodovsky M."/>
            <person name="Bowler C."/>
            <person name="Brownlee C."/>
            <person name="Cock J.M."/>
            <person name="Elias M."/>
            <person name="Gladyshev V.N."/>
            <person name="Groth M."/>
            <person name="Guda C."/>
            <person name="Hadaegh A."/>
            <person name="Iglesias-Rodriguez M.D."/>
            <person name="Jenkins J."/>
            <person name="Jones B.M."/>
            <person name="Lawson T."/>
            <person name="Leese F."/>
            <person name="Lindquist E."/>
            <person name="Lobanov A."/>
            <person name="Lomsadze A."/>
            <person name="Malik S.B."/>
            <person name="Marsh M.E."/>
            <person name="Mackinder L."/>
            <person name="Mock T."/>
            <person name="Mueller-Roeber B."/>
            <person name="Pagarete A."/>
            <person name="Parker M."/>
            <person name="Probert I."/>
            <person name="Quesneville H."/>
            <person name="Raines C."/>
            <person name="Rensing S.A."/>
            <person name="Riano-Pachon D.M."/>
            <person name="Richier S."/>
            <person name="Rokitta S."/>
            <person name="Shiraiwa Y."/>
            <person name="Soanes D.M."/>
            <person name="van der Giezen M."/>
            <person name="Wahlund T.M."/>
            <person name="Williams B."/>
            <person name="Wilson W."/>
            <person name="Wolfe G."/>
            <person name="Wurch L.L."/>
        </authorList>
    </citation>
    <scope>NUCLEOTIDE SEQUENCE</scope>
</reference>
<dbReference type="PaxDb" id="2903-EOD05352"/>
<dbReference type="SUPFAM" id="SSF54001">
    <property type="entry name" value="Cysteine proteinases"/>
    <property type="match status" value="1"/>
</dbReference>
<dbReference type="Gene3D" id="3.90.1720.10">
    <property type="entry name" value="endopeptidase domain like (from Nostoc punctiforme)"/>
    <property type="match status" value="1"/>
</dbReference>
<protein>
    <recommendedName>
        <fullName evidence="3">NlpC/P60 domain-containing protein</fullName>
    </recommendedName>
</protein>
<name>A0A0D3I267_EMIH1</name>
<dbReference type="KEGG" id="ehx:EMIHUDRAFT_199020"/>
<dbReference type="EnsemblProtists" id="EOD05352">
    <property type="protein sequence ID" value="EOD05352"/>
    <property type="gene ID" value="EMIHUDRAFT_199020"/>
</dbReference>
<dbReference type="GeneID" id="17251432"/>
<evidence type="ECO:0000313" key="1">
    <source>
        <dbReference type="EnsemblProtists" id="EOD05352"/>
    </source>
</evidence>
<dbReference type="Proteomes" id="UP000013827">
    <property type="component" value="Unassembled WGS sequence"/>
</dbReference>